<dbReference type="GO" id="GO:0046872">
    <property type="term" value="F:metal ion binding"/>
    <property type="evidence" value="ECO:0007669"/>
    <property type="project" value="UniProtKB-KW"/>
</dbReference>
<keyword evidence="5" id="KW-0106">Calcium</keyword>
<dbReference type="SUPFAM" id="SSF56235">
    <property type="entry name" value="N-terminal nucleophile aminohydrolases (Ntn hydrolases)"/>
    <property type="match status" value="1"/>
</dbReference>
<accession>F1Z7W3</accession>
<evidence type="ECO:0000256" key="2">
    <source>
        <dbReference type="ARBA" id="ARBA00022801"/>
    </source>
</evidence>
<dbReference type="InParanoid" id="F1Z7W3"/>
<dbReference type="Gene3D" id="1.10.1400.10">
    <property type="match status" value="1"/>
</dbReference>
<dbReference type="Gene3D" id="2.30.120.10">
    <property type="match status" value="1"/>
</dbReference>
<comment type="similarity">
    <text evidence="1">Belongs to the peptidase S45 family.</text>
</comment>
<dbReference type="Pfam" id="PF01804">
    <property type="entry name" value="Penicil_amidase"/>
    <property type="match status" value="1"/>
</dbReference>
<dbReference type="InterPro" id="IPR014395">
    <property type="entry name" value="Pen/GL7ACA/AHL_acylase"/>
</dbReference>
<dbReference type="STRING" id="983920.Y88_1324"/>
<evidence type="ECO:0000256" key="1">
    <source>
        <dbReference type="ARBA" id="ARBA00006586"/>
    </source>
</evidence>
<feature type="chain" id="PRO_5003274151" evidence="6">
    <location>
        <begin position="28"/>
        <end position="804"/>
    </location>
</feature>
<dbReference type="InterPro" id="IPR023343">
    <property type="entry name" value="Penicillin_amidase_dom1"/>
</dbReference>
<dbReference type="InterPro" id="IPR002692">
    <property type="entry name" value="S45"/>
</dbReference>
<dbReference type="PANTHER" id="PTHR34218">
    <property type="entry name" value="PEPTIDASE S45 PENICILLIN AMIDASE"/>
    <property type="match status" value="1"/>
</dbReference>
<gene>
    <name evidence="7" type="ORF">Y88_1324</name>
</gene>
<dbReference type="AlphaFoldDB" id="F1Z7W3"/>
<protein>
    <submittedName>
        <fullName evidence="7">Penicillin acylase (Penicillin amidase)</fullName>
    </submittedName>
</protein>
<comment type="caution">
    <text evidence="7">The sequence shown here is derived from an EMBL/GenBank/DDBJ whole genome shotgun (WGS) entry which is preliminary data.</text>
</comment>
<dbReference type="InterPro" id="IPR043147">
    <property type="entry name" value="Penicillin_amidase_A-knob"/>
</dbReference>
<dbReference type="eggNOG" id="COG2366">
    <property type="taxonomic scope" value="Bacteria"/>
</dbReference>
<feature type="binding site" evidence="5">
    <location>
        <position position="344"/>
    </location>
    <ligand>
        <name>Ca(2+)</name>
        <dbReference type="ChEBI" id="CHEBI:29108"/>
    </ligand>
</feature>
<comment type="cofactor">
    <cofactor evidence="5">
        <name>Ca(2+)</name>
        <dbReference type="ChEBI" id="CHEBI:29108"/>
    </cofactor>
    <text evidence="5">Binds 1 Ca(2+) ion per dimer.</text>
</comment>
<name>F1Z7W3_9SPHN</name>
<keyword evidence="8" id="KW-1185">Reference proteome</keyword>
<evidence type="ECO:0000313" key="7">
    <source>
        <dbReference type="EMBL" id="EGD59262.1"/>
    </source>
</evidence>
<dbReference type="HOGENOM" id="CLU_011790_0_1_5"/>
<evidence type="ECO:0000256" key="3">
    <source>
        <dbReference type="ARBA" id="ARBA00023145"/>
    </source>
</evidence>
<dbReference type="Gene3D" id="3.60.20.10">
    <property type="entry name" value="Glutamine Phosphoribosylpyrophosphate, subunit 1, domain 1"/>
    <property type="match status" value="1"/>
</dbReference>
<dbReference type="GO" id="GO:0017000">
    <property type="term" value="P:antibiotic biosynthetic process"/>
    <property type="evidence" value="ECO:0007669"/>
    <property type="project" value="InterPro"/>
</dbReference>
<keyword evidence="6" id="KW-0732">Signal</keyword>
<dbReference type="PIRSF" id="PIRSF001227">
    <property type="entry name" value="Pen_acylase"/>
    <property type="match status" value="1"/>
</dbReference>
<dbReference type="Gene3D" id="1.10.439.10">
    <property type="entry name" value="Penicillin Amidohydrolase, domain 1"/>
    <property type="match status" value="1"/>
</dbReference>
<dbReference type="CDD" id="cd03747">
    <property type="entry name" value="Ntn_PGA_like"/>
    <property type="match status" value="1"/>
</dbReference>
<keyword evidence="3" id="KW-0865">Zymogen</keyword>
<keyword evidence="2" id="KW-0378">Hydrolase</keyword>
<evidence type="ECO:0000256" key="4">
    <source>
        <dbReference type="PIRSR" id="PIRSR001227-1"/>
    </source>
</evidence>
<proteinExistence type="inferred from homology"/>
<dbReference type="PANTHER" id="PTHR34218:SF4">
    <property type="entry name" value="ACYL-HOMOSERINE LACTONE ACYLASE QUIP"/>
    <property type="match status" value="1"/>
</dbReference>
<dbReference type="Proteomes" id="UP000004728">
    <property type="component" value="Unassembled WGS sequence"/>
</dbReference>
<organism evidence="7 8">
    <name type="scientific">Novosphingobium nitrogenifigens DSM 19370</name>
    <dbReference type="NCBI Taxonomy" id="983920"/>
    <lineage>
        <taxon>Bacteria</taxon>
        <taxon>Pseudomonadati</taxon>
        <taxon>Pseudomonadota</taxon>
        <taxon>Alphaproteobacteria</taxon>
        <taxon>Sphingomonadales</taxon>
        <taxon>Sphingomonadaceae</taxon>
        <taxon>Novosphingobium</taxon>
    </lineage>
</organism>
<reference evidence="7 8" key="1">
    <citation type="journal article" date="2012" name="J. Bacteriol.">
        <title>Draft Genome Sequence of Novosphingobium nitrogenifigens Y88T.</title>
        <authorList>
            <person name="Strabala T.J."/>
            <person name="Macdonald L."/>
            <person name="Liu V."/>
            <person name="Smit A.M."/>
        </authorList>
    </citation>
    <scope>NUCLEOTIDE SEQUENCE [LARGE SCALE GENOMIC DNA]</scope>
    <source>
        <strain evidence="7 8">DSM 19370</strain>
    </source>
</reference>
<feature type="active site" description="Nucleophile" evidence="4">
    <location>
        <position position="269"/>
    </location>
</feature>
<dbReference type="EMBL" id="AEWJ01000037">
    <property type="protein sequence ID" value="EGD59262.1"/>
    <property type="molecule type" value="Genomic_DNA"/>
</dbReference>
<evidence type="ECO:0000256" key="6">
    <source>
        <dbReference type="SAM" id="SignalP"/>
    </source>
</evidence>
<sequence length="804" mass="86815">MSMKPIARRLARRLVLALSIAAVPAWADPAPVAEHRPLAGLTAPGRVIVDRWGIAHVRAANVHDAFFLQGWNAARDRLWQIDLWRKRGLGLLSASLGGTYLDQDRAARLLLYRGDMRSEWATYPATAHAETEAFVAGINAYVGEVEAGREPLPREFTLTGSRPDHWQADDVLRIRSHALVSNLADEVERARLICKGGAPFLTLHRRIEPVHAIKVPAGLDPCDIPADVLDTYLLGTKGVAFAPGPLAEAGLPDAVWSGSLDRAGQQEGSNNWAIDAAHSATGRPILANDPHRAHGVPSLRYLVDMAAPGFHIAGAGEPALPGVSFGHNETAAWGLTIFPADQEDLYVYRTSPLHPGAYHYKGRWEPFRVVRETVAIKGGATREVELKFTRHGPVIHEDEGHAFGLRTVWNTPGAAGYFNATWMFEAKDWGDFDAAHAHWGTPPLNLVYADVKGVVGWRPSAFMPQRKGWDGLLPVPGDGRYEWDGMIPPTILPEVRNPASGFVASANAINLPPDWPSETRPISFVWSDPSRIDEITTRLSAKSRLTIEDMTALQTDTVSRLSRRAMVLFDGFESEDPDTRAALALLKGWDGNESADSAPAALFEIWQASHLGPVLAATVGTGDLVHALEDATPGAVIDALARNDSALGADPASIRRKVVDRSLAEAWRDAVKRLGPDPAHWRWGALHVAQWSPAIAPRVPVAERGGWAVGPAGVGGSGSTPMATWDGRNAYGVGGGASVRMVLDVGAWDNSLVINAPGQSGNPQDAHYRDLFPLWAAGRYVPFLWTDTAVTAAAERVIALEPAG</sequence>
<evidence type="ECO:0000256" key="5">
    <source>
        <dbReference type="PIRSR" id="PIRSR001227-2"/>
    </source>
</evidence>
<feature type="binding site" evidence="5">
    <location>
        <position position="186"/>
    </location>
    <ligand>
        <name>Ca(2+)</name>
        <dbReference type="ChEBI" id="CHEBI:29108"/>
    </ligand>
</feature>
<keyword evidence="5" id="KW-0479">Metal-binding</keyword>
<evidence type="ECO:0000313" key="8">
    <source>
        <dbReference type="Proteomes" id="UP000004728"/>
    </source>
</evidence>
<dbReference type="InterPro" id="IPR043146">
    <property type="entry name" value="Penicillin_amidase_N_B-knob"/>
</dbReference>
<dbReference type="InterPro" id="IPR029055">
    <property type="entry name" value="Ntn_hydrolases_N"/>
</dbReference>
<dbReference type="GO" id="GO:0016811">
    <property type="term" value="F:hydrolase activity, acting on carbon-nitrogen (but not peptide) bonds, in linear amides"/>
    <property type="evidence" value="ECO:0007669"/>
    <property type="project" value="InterPro"/>
</dbReference>
<feature type="binding site" evidence="5">
    <location>
        <position position="341"/>
    </location>
    <ligand>
        <name>Ca(2+)</name>
        <dbReference type="ChEBI" id="CHEBI:29108"/>
    </ligand>
</feature>
<dbReference type="MEROPS" id="S45.003"/>
<feature type="signal peptide" evidence="6">
    <location>
        <begin position="1"/>
        <end position="27"/>
    </location>
</feature>